<proteinExistence type="predicted"/>
<dbReference type="EMBL" id="DPVG01000413">
    <property type="protein sequence ID" value="HCK25301.1"/>
    <property type="molecule type" value="Genomic_DNA"/>
</dbReference>
<dbReference type="NCBIfam" id="TIGR04549">
    <property type="entry name" value="LP_HExxH_w_tonB"/>
    <property type="match status" value="1"/>
</dbReference>
<protein>
    <recommendedName>
        <fullName evidence="4">Substrate import-associated zinc metallohydrolase lipoprotein</fullName>
    </recommendedName>
</protein>
<dbReference type="AlphaFoldDB" id="A0A3D2SIU5"/>
<feature type="chain" id="PRO_5017817613" description="Substrate import-associated zinc metallohydrolase lipoprotein" evidence="1">
    <location>
        <begin position="24"/>
        <end position="290"/>
    </location>
</feature>
<evidence type="ECO:0000313" key="2">
    <source>
        <dbReference type="EMBL" id="HCK25301.1"/>
    </source>
</evidence>
<feature type="signal peptide" evidence="1">
    <location>
        <begin position="1"/>
        <end position="23"/>
    </location>
</feature>
<organism evidence="2 3">
    <name type="scientific">Bacteroides graminisolvens</name>
    <dbReference type="NCBI Taxonomy" id="477666"/>
    <lineage>
        <taxon>Bacteria</taxon>
        <taxon>Pseudomonadati</taxon>
        <taxon>Bacteroidota</taxon>
        <taxon>Bacteroidia</taxon>
        <taxon>Bacteroidales</taxon>
        <taxon>Bacteroidaceae</taxon>
        <taxon>Bacteroides</taxon>
    </lineage>
</organism>
<dbReference type="Proteomes" id="UP000263098">
    <property type="component" value="Unassembled WGS sequence"/>
</dbReference>
<evidence type="ECO:0008006" key="4">
    <source>
        <dbReference type="Google" id="ProtNLM"/>
    </source>
</evidence>
<evidence type="ECO:0000256" key="1">
    <source>
        <dbReference type="SAM" id="SignalP"/>
    </source>
</evidence>
<comment type="caution">
    <text evidence="2">The sequence shown here is derived from an EMBL/GenBank/DDBJ whole genome shotgun (WGS) entry which is preliminary data.</text>
</comment>
<dbReference type="SUPFAM" id="SSF55486">
    <property type="entry name" value="Metalloproteases ('zincins'), catalytic domain"/>
    <property type="match status" value="1"/>
</dbReference>
<dbReference type="Gene3D" id="3.40.390.70">
    <property type="match status" value="1"/>
</dbReference>
<reference evidence="2 3" key="1">
    <citation type="journal article" date="2018" name="Nat. Biotechnol.">
        <title>A standardized bacterial taxonomy based on genome phylogeny substantially revises the tree of life.</title>
        <authorList>
            <person name="Parks D.H."/>
            <person name="Chuvochina M."/>
            <person name="Waite D.W."/>
            <person name="Rinke C."/>
            <person name="Skarshewski A."/>
            <person name="Chaumeil P.A."/>
            <person name="Hugenholtz P."/>
        </authorList>
    </citation>
    <scope>NUCLEOTIDE SEQUENCE [LARGE SCALE GENOMIC DNA]</scope>
    <source>
        <strain evidence="2">UBA9667</strain>
    </source>
</reference>
<dbReference type="PROSITE" id="PS51257">
    <property type="entry name" value="PROKAR_LIPOPROTEIN"/>
    <property type="match status" value="1"/>
</dbReference>
<evidence type="ECO:0000313" key="3">
    <source>
        <dbReference type="Proteomes" id="UP000263098"/>
    </source>
</evidence>
<sequence length="290" mass="33383">MKKIRLIWMFSLALLTFSCSEDALDTKSIFGTESPDRNEFDTWILKNYVNPYNIDFKYRYDDKETDNVYNLAPADYNKSIALAKLVKFLWIDSYEELLGKDFIRTYCPKAIQLIGSVAYNTQGSVVLGTAEGGLKITLYNVNTLDPDNVDLESLNYWYFKTMHHEFAHILHQTKNYTTDFNLISTNYQSSSWVNVSDDEALKMGFISNYASSESQEDFVELISIYVTHDEAFWQSQLTKAGTEGSALILQKFAIVKDYLLTSWGIDINLLRDIVQRRSGEIKDLDLTTLN</sequence>
<name>A0A3D2SIU5_9BACE</name>
<accession>A0A3D2SIU5</accession>
<keyword evidence="1" id="KW-0732">Signal</keyword>
<dbReference type="Pfam" id="PF15890">
    <property type="entry name" value="Peptidase_Mx1"/>
    <property type="match status" value="1"/>
</dbReference>
<dbReference type="InterPro" id="IPR030890">
    <property type="entry name" value="LP_HExxH_w_TonB"/>
</dbReference>
<gene>
    <name evidence="2" type="ORF">DHW31_11145</name>
</gene>